<dbReference type="EMBL" id="CM056743">
    <property type="protein sequence ID" value="KAJ8669884.1"/>
    <property type="molecule type" value="Genomic_DNA"/>
</dbReference>
<comment type="caution">
    <text evidence="1">The sequence shown here is derived from an EMBL/GenBank/DDBJ whole genome shotgun (WGS) entry which is preliminary data.</text>
</comment>
<protein>
    <submittedName>
        <fullName evidence="1">Uncharacterized protein</fullName>
    </submittedName>
</protein>
<evidence type="ECO:0000313" key="1">
    <source>
        <dbReference type="EMBL" id="KAJ8669884.1"/>
    </source>
</evidence>
<organism evidence="1 2">
    <name type="scientific">Eretmocerus hayati</name>
    <dbReference type="NCBI Taxonomy" id="131215"/>
    <lineage>
        <taxon>Eukaryota</taxon>
        <taxon>Metazoa</taxon>
        <taxon>Ecdysozoa</taxon>
        <taxon>Arthropoda</taxon>
        <taxon>Hexapoda</taxon>
        <taxon>Insecta</taxon>
        <taxon>Pterygota</taxon>
        <taxon>Neoptera</taxon>
        <taxon>Endopterygota</taxon>
        <taxon>Hymenoptera</taxon>
        <taxon>Apocrita</taxon>
        <taxon>Proctotrupomorpha</taxon>
        <taxon>Chalcidoidea</taxon>
        <taxon>Aphelinidae</taxon>
        <taxon>Aphelininae</taxon>
        <taxon>Eretmocerus</taxon>
    </lineage>
</organism>
<keyword evidence="2" id="KW-1185">Reference proteome</keyword>
<sequence length="2397" mass="276631">MSRNCSSAPSAPHVANDSMSVMEKSEISCYSYSPDDFFLKLEEGSEDSKFDIAVKSKWDEAEKNNVLRYSAQSQKSRVLEGKFGFLAELNTKRATMRREPENIMSMSQPFDPHRFNFMKISTKEILFDIGHGDGNDVIAVNVSPIISRHCLLLPQRMAGLPQQVTEYSFKKAVEALLLSSSNDTRVVFNSLCANASVNHLHWHLYYLSQRMLLEHVPLQYFVGSIYTLETFPAKGFCIKKSNFEHDSIHDFVSYAYKVICCLQKNQIAHNIFITRAKLESNRKGFDDIRIYIWARESSQGAKNTQDFVIAACELFGHLQIRTEEGYSRMNEDYVSKCLEETTVEAFSTACEKIKEEFKDDSVESLVPNGFEIKTIQHIVIFSHLYDDSNIIMEPEENDSDEQSGEEESEPSIISYHSEDFISKPIFSDGGTVPFNILEFQHSFGYDCRKRFNLCVPDPDTLIFASGNLIHFLKVSQNKLTFRRCSTGGGIGHITKNPKFEHIAIGENGENPPIIIYEWPSLEIVTVLHLGTTRSYSHLRYSPDGTELVSQGGEPDYLITVWDWQKSSIRLQCKSHGQDVYNVVFSETLPGHMTTCGAGHIKSWKMADTFTGLKLQGELGRFGKTEISDILAVYPMPDEKVISGCEWGNILVWNEGLIKIEVSRKSGKPCHSSFISQFEYIDGELVSVGSDGVIRVWYYETIDLAEPTEDSHFVEVEPVYELTLPGTMLMQMLKKKPNHPKDTRWYAQDGNGGIWILDLAMTGSPLPSKRLLNCHAGPISDMDVADWGPYAATIGTDGCLHVYHYKKKSLVLVHRFRDPGCCVVWLATSVEPSGSTLICAFESGVIRMISVDLKNQDSSDDSLTDENVKLTKVLKPHSKKVTRMSVNPSNNLLITASEDSTIFVFQIKVQNAYPDLIPIGYIEVPSTVTCITWKPDSPNTIFMGCERGQCVQVNLPNEPQDYTDISYKLTRSRPIIFNFKSVKSFILREQVRLENEREKMQKIAMRREELAKLKESNPGIEIDEEAFLEADLSDESPLPEIYVPEVPNPVLTAFYSTRDTVLITMGGYDSGYTYEYSIPEFGKETTHIGSSIITDCDEEIRSYLFYNKRKYIVFGMERGEIRVCRVNPEDEADFSDYWILPMHDNFLGCIPAMRLSYDKKVLLTCGHDGNVFSFLVHDDKPAPEVRPPVTEASPRIPDEEVIDIEESDRPTLEEVIVKAEHDRIMVNAKTEKERTLKVLSGLAEKYDAIVKKNNTLPPSQRLTEAELELDPRITEDLNEKLKAEMDLVYKKFAYTEEKSKVRLKKLMDHFIEPITCLPFAVKRILKPDTMVHSLRELKLTGDFDVNQESPSLILDELYGAKSSDSKYKKNGSIADSMRFLHCFLKNCPCSALRMRFMDFLNSRTVEEDDESDDDDVEGGKVRAVESFLRGLSPRTIQYHLGDEINQLLRKYRSLKAKLEEQERDWKILQSEKPDPNAINPDDEEAIEYAKSTIGDYKLKVSLSLDGDTDNRPTVISKYKQIIHCRRQIHFRREGYNDKLRTLREKKVNLQKEVDQLIGKLRRIQMEMPHEWSKDIPQAVSIDQDLEFPEKNLEMETYTSLEARMMEMKKRKQSSTIDTAIRDFDDEYEVLLLDETRFRPRKSSLVDEVKIKYSDSTKMVRIDVPQEILDKFEEAEKVDTKLEKEMKRFRVAKKKHEQDQIINHIEKSYKDFDEELDQLEMERFDIVYESVYMDLFLLTLHQELIVLKRFEGMENELSKKVKDQLRTRTSLQNKIQRLMGRVEEKHHHVTKLQEKIKDHMSKFISSISDDKFYIFLKRICKKKFKPKAQDDSSDDESDDDGAGSEDSRHREAQTQMHLDESICPEGCDRELYDEAFIVRDKRYDMEQRIREDQRSLEIMHKQLDQMRKNLTEVENELSQQREKLDAFLREKQRQLNDIDVTVILKLSQLQCFTKDDQVEKIQDCILFDKTKLSQLYSRVGELQQETAEIQEKYKKDKLHLRRMKADCESMKIELETVKQSIKKEMQQKFGQQVSLVSLYEAVLKRLVHGIKANTGNLMKFYDDKIGCVKTEYRRQMKLLKELIQENTEKLSFLTVLEEELFKLRKNLNRKLISEEEIDKIESQYKTDLCKLRVMLKDQEEQKARIAKDIDNIIKRGQTSAQLDQKKKKGEKLDRCEQKEKKRDNLSPPKEPVKPSPDDASCQKKIIAIRNLLAEIVAADETNTKETIEIMLKEITEKLERSGYCKEEIEKNIMDIMKISSLGEGSTSSRDTIESLSDTIYQYGLEMRKTKSDHEIHQEWRKILNDLFSNLGIQDPDDVIAQELLCELKVTKKTQCAAQLLLQKLPPDTDRDTREALCKLITPMINKLREIIGVSETDEQFEIVSKKLLLLSDKMDHSSI</sequence>
<proteinExistence type="predicted"/>
<evidence type="ECO:0000313" key="2">
    <source>
        <dbReference type="Proteomes" id="UP001239111"/>
    </source>
</evidence>
<accession>A0ACC2NFL9</accession>
<dbReference type="Proteomes" id="UP001239111">
    <property type="component" value="Chromosome 3"/>
</dbReference>
<name>A0ACC2NFL9_9HYME</name>
<gene>
    <name evidence="1" type="ORF">QAD02_001143</name>
</gene>
<reference evidence="1" key="1">
    <citation type="submission" date="2023-04" db="EMBL/GenBank/DDBJ databases">
        <title>A chromosome-level genome assembly of the parasitoid wasp Eretmocerus hayati.</title>
        <authorList>
            <person name="Zhong Y."/>
            <person name="Liu S."/>
            <person name="Liu Y."/>
        </authorList>
    </citation>
    <scope>NUCLEOTIDE SEQUENCE</scope>
    <source>
        <strain evidence="1">ZJU_SS_LIU_2023</strain>
    </source>
</reference>